<reference evidence="2" key="1">
    <citation type="submission" date="2016-11" db="EMBL/GenBank/DDBJ databases">
        <title>Actinomyces gypaetusis sp. nov. isolated from Gypaetus barbatus in Qinghai Tibet Plateau China.</title>
        <authorList>
            <person name="Meng X."/>
        </authorList>
    </citation>
    <scope>NUCLEOTIDE SEQUENCE [LARGE SCALE GENOMIC DNA]</scope>
    <source>
        <strain evidence="2">DSM 15383</strain>
    </source>
</reference>
<proteinExistence type="predicted"/>
<keyword evidence="2" id="KW-1185">Reference proteome</keyword>
<evidence type="ECO:0000313" key="2">
    <source>
        <dbReference type="Proteomes" id="UP000186465"/>
    </source>
</evidence>
<comment type="caution">
    <text evidence="1">The sequence shown here is derived from an EMBL/GenBank/DDBJ whole genome shotgun (WGS) entry which is preliminary data.</text>
</comment>
<evidence type="ECO:0000313" key="1">
    <source>
        <dbReference type="EMBL" id="OKL49387.1"/>
    </source>
</evidence>
<organism evidence="1 2">
    <name type="scientific">Boudabousia marimammalium</name>
    <dbReference type="NCBI Taxonomy" id="156892"/>
    <lineage>
        <taxon>Bacteria</taxon>
        <taxon>Bacillati</taxon>
        <taxon>Actinomycetota</taxon>
        <taxon>Actinomycetes</taxon>
        <taxon>Actinomycetales</taxon>
        <taxon>Actinomycetaceae</taxon>
        <taxon>Boudabousia</taxon>
    </lineage>
</organism>
<gene>
    <name evidence="1" type="ORF">BM477_04755</name>
</gene>
<dbReference type="AlphaFoldDB" id="A0A1Q5PPC1"/>
<name>A0A1Q5PPC1_9ACTO</name>
<dbReference type="EMBL" id="MPDM01000004">
    <property type="protein sequence ID" value="OKL49387.1"/>
    <property type="molecule type" value="Genomic_DNA"/>
</dbReference>
<accession>A0A1Q5PPC1</accession>
<evidence type="ECO:0008006" key="3">
    <source>
        <dbReference type="Google" id="ProtNLM"/>
    </source>
</evidence>
<dbReference type="Proteomes" id="UP000186465">
    <property type="component" value="Unassembled WGS sequence"/>
</dbReference>
<protein>
    <recommendedName>
        <fullName evidence="3">HK97 gp10 family phage protein</fullName>
    </recommendedName>
</protein>
<dbReference type="STRING" id="156892.BM477_04755"/>
<sequence length="122" mass="13248">MKVTGLNRTLRQLEQAGAAAGDMKDLMHQIGESVIERARPAVPRGKSGKLARSLRAGRGKTKAVVRAGGARVPYAGVIHYGWPAHHIRPQPFYLTAMQAAQTQILDQLNQGISDLLEKADLK</sequence>